<dbReference type="EMBL" id="CP049362">
    <property type="protein sequence ID" value="QXX80707.1"/>
    <property type="molecule type" value="Genomic_DNA"/>
</dbReference>
<evidence type="ECO:0000256" key="1">
    <source>
        <dbReference type="SAM" id="Phobius"/>
    </source>
</evidence>
<dbReference type="Proteomes" id="UP000826050">
    <property type="component" value="Chromosome"/>
</dbReference>
<name>A0ABX8SXH9_9BURK</name>
<organism evidence="2 3">
    <name type="scientific">Alcaligenes ammonioxydans</name>
    <dbReference type="NCBI Taxonomy" id="2582914"/>
    <lineage>
        <taxon>Bacteria</taxon>
        <taxon>Pseudomonadati</taxon>
        <taxon>Pseudomonadota</taxon>
        <taxon>Betaproteobacteria</taxon>
        <taxon>Burkholderiales</taxon>
        <taxon>Alcaligenaceae</taxon>
        <taxon>Alcaligenes</taxon>
    </lineage>
</organism>
<proteinExistence type="predicted"/>
<keyword evidence="1" id="KW-0812">Transmembrane</keyword>
<gene>
    <name evidence="2" type="ORF">FE795_07845</name>
</gene>
<reference evidence="2 3" key="1">
    <citation type="submission" date="2020-02" db="EMBL/GenBank/DDBJ databases">
        <title>Partial ammonium oxidation to N2 by heterotrophic bacteria.</title>
        <authorList>
            <person name="Wu M."/>
        </authorList>
    </citation>
    <scope>NUCLEOTIDE SEQUENCE [LARGE SCALE GENOMIC DNA]</scope>
    <source>
        <strain evidence="2 3">HO-1</strain>
    </source>
</reference>
<dbReference type="InterPro" id="IPR032774">
    <property type="entry name" value="WG_beta_rep"/>
</dbReference>
<accession>A0ABX8SXH9</accession>
<keyword evidence="1" id="KW-0472">Membrane</keyword>
<evidence type="ECO:0000313" key="2">
    <source>
        <dbReference type="EMBL" id="QXX80707.1"/>
    </source>
</evidence>
<protein>
    <submittedName>
        <fullName evidence="2">WG repeat-containing protein</fullName>
    </submittedName>
</protein>
<sequence>MPLCMAGAICTIVRRVQAGLRAEGLFWIQALFLLLIFTFGTSAYSQRLIQDEHGWVYVNHRGEALLRPFIYDNGPDYFEESLARFVHDGKMGFHDEALRIWVPARYDFAFPFVNGKAQVGMDCHRVSDGEHRSVYCQHWDSIVHPVSGSTFAPDH</sequence>
<dbReference type="Pfam" id="PF14903">
    <property type="entry name" value="WG_beta_rep"/>
    <property type="match status" value="1"/>
</dbReference>
<evidence type="ECO:0000313" key="3">
    <source>
        <dbReference type="Proteomes" id="UP000826050"/>
    </source>
</evidence>
<keyword evidence="3" id="KW-1185">Reference proteome</keyword>
<feature type="transmembrane region" description="Helical" evidence="1">
    <location>
        <begin position="25"/>
        <end position="44"/>
    </location>
</feature>
<keyword evidence="1" id="KW-1133">Transmembrane helix</keyword>